<dbReference type="PANTHER" id="PTHR47723:SF24">
    <property type="entry name" value="RNASE H TYPE-1 DOMAIN-CONTAINING PROTEIN"/>
    <property type="match status" value="1"/>
</dbReference>
<protein>
    <recommendedName>
        <fullName evidence="1">RNase H type-1 domain-containing protein</fullName>
    </recommendedName>
</protein>
<dbReference type="GO" id="GO:0003676">
    <property type="term" value="F:nucleic acid binding"/>
    <property type="evidence" value="ECO:0007669"/>
    <property type="project" value="InterPro"/>
</dbReference>
<organism evidence="2 3">
    <name type="scientific">Acacia crassicarpa</name>
    <name type="common">northern wattle</name>
    <dbReference type="NCBI Taxonomy" id="499986"/>
    <lineage>
        <taxon>Eukaryota</taxon>
        <taxon>Viridiplantae</taxon>
        <taxon>Streptophyta</taxon>
        <taxon>Embryophyta</taxon>
        <taxon>Tracheophyta</taxon>
        <taxon>Spermatophyta</taxon>
        <taxon>Magnoliopsida</taxon>
        <taxon>eudicotyledons</taxon>
        <taxon>Gunneridae</taxon>
        <taxon>Pentapetalae</taxon>
        <taxon>rosids</taxon>
        <taxon>fabids</taxon>
        <taxon>Fabales</taxon>
        <taxon>Fabaceae</taxon>
        <taxon>Caesalpinioideae</taxon>
        <taxon>mimosoid clade</taxon>
        <taxon>Acacieae</taxon>
        <taxon>Acacia</taxon>
    </lineage>
</organism>
<dbReference type="InterPro" id="IPR012337">
    <property type="entry name" value="RNaseH-like_sf"/>
</dbReference>
<dbReference type="InterPro" id="IPR002156">
    <property type="entry name" value="RNaseH_domain"/>
</dbReference>
<sequence>MLKQFHCVVVECDSAAVVQLLKNLQETGIAETRLLAVINSCIGKFSRVVFVHVYREGNRYADALAAVSFDQEDAYVIFESPPVAIEHLLYKDYVGAPCPRLFTDNGMMMG</sequence>
<dbReference type="Pfam" id="PF13456">
    <property type="entry name" value="RVT_3"/>
    <property type="match status" value="1"/>
</dbReference>
<evidence type="ECO:0000259" key="1">
    <source>
        <dbReference type="Pfam" id="PF13456"/>
    </source>
</evidence>
<dbReference type="CDD" id="cd06222">
    <property type="entry name" value="RNase_H_like"/>
    <property type="match status" value="1"/>
</dbReference>
<dbReference type="InterPro" id="IPR036397">
    <property type="entry name" value="RNaseH_sf"/>
</dbReference>
<dbReference type="Gene3D" id="3.30.420.10">
    <property type="entry name" value="Ribonuclease H-like superfamily/Ribonuclease H"/>
    <property type="match status" value="1"/>
</dbReference>
<evidence type="ECO:0000313" key="2">
    <source>
        <dbReference type="EMBL" id="KAK4255315.1"/>
    </source>
</evidence>
<dbReference type="AlphaFoldDB" id="A0AAE1IR61"/>
<accession>A0AAE1IR61</accession>
<keyword evidence="3" id="KW-1185">Reference proteome</keyword>
<dbReference type="InterPro" id="IPR044730">
    <property type="entry name" value="RNase_H-like_dom_plant"/>
</dbReference>
<dbReference type="PANTHER" id="PTHR47723">
    <property type="entry name" value="OS05G0353850 PROTEIN"/>
    <property type="match status" value="1"/>
</dbReference>
<proteinExistence type="predicted"/>
<feature type="domain" description="RNase H type-1" evidence="1">
    <location>
        <begin position="5"/>
        <end position="66"/>
    </location>
</feature>
<name>A0AAE1IR61_9FABA</name>
<comment type="caution">
    <text evidence="2">The sequence shown here is derived from an EMBL/GenBank/DDBJ whole genome shotgun (WGS) entry which is preliminary data.</text>
</comment>
<dbReference type="SUPFAM" id="SSF53098">
    <property type="entry name" value="Ribonuclease H-like"/>
    <property type="match status" value="1"/>
</dbReference>
<dbReference type="InterPro" id="IPR053151">
    <property type="entry name" value="RNase_H-like"/>
</dbReference>
<reference evidence="2" key="1">
    <citation type="submission" date="2023-10" db="EMBL/GenBank/DDBJ databases">
        <title>Chromosome-level genome of the transformable northern wattle, Acacia crassicarpa.</title>
        <authorList>
            <person name="Massaro I."/>
            <person name="Sinha N.R."/>
            <person name="Poethig S."/>
            <person name="Leichty A.R."/>
        </authorList>
    </citation>
    <scope>NUCLEOTIDE SEQUENCE</scope>
    <source>
        <strain evidence="2">Acra3RX</strain>
        <tissue evidence="2">Leaf</tissue>
    </source>
</reference>
<dbReference type="Proteomes" id="UP001293593">
    <property type="component" value="Unassembled WGS sequence"/>
</dbReference>
<dbReference type="GO" id="GO:0004523">
    <property type="term" value="F:RNA-DNA hybrid ribonuclease activity"/>
    <property type="evidence" value="ECO:0007669"/>
    <property type="project" value="InterPro"/>
</dbReference>
<gene>
    <name evidence="2" type="ORF">QN277_008328</name>
</gene>
<dbReference type="EMBL" id="JAWXYG010000013">
    <property type="protein sequence ID" value="KAK4255315.1"/>
    <property type="molecule type" value="Genomic_DNA"/>
</dbReference>
<evidence type="ECO:0000313" key="3">
    <source>
        <dbReference type="Proteomes" id="UP001293593"/>
    </source>
</evidence>